<dbReference type="InterPro" id="IPR001296">
    <property type="entry name" value="Glyco_trans_1"/>
</dbReference>
<dbReference type="Pfam" id="PF00534">
    <property type="entry name" value="Glycos_transf_1"/>
    <property type="match status" value="1"/>
</dbReference>
<dbReference type="CDD" id="cd03808">
    <property type="entry name" value="GT4_CapM-like"/>
    <property type="match status" value="1"/>
</dbReference>
<feature type="domain" description="Glycosyl transferase family 1" evidence="1">
    <location>
        <begin position="181"/>
        <end position="344"/>
    </location>
</feature>
<evidence type="ECO:0000259" key="1">
    <source>
        <dbReference type="Pfam" id="PF00534"/>
    </source>
</evidence>
<accession>A0ABW7NB76</accession>
<name>A0ABW7NB76_9BACT</name>
<dbReference type="PANTHER" id="PTHR12526:SF638">
    <property type="entry name" value="SPORE COAT PROTEIN SA"/>
    <property type="match status" value="1"/>
</dbReference>
<keyword evidence="4" id="KW-1185">Reference proteome</keyword>
<comment type="caution">
    <text evidence="3">The sequence shown here is derived from an EMBL/GenBank/DDBJ whole genome shotgun (WGS) entry which is preliminary data.</text>
</comment>
<evidence type="ECO:0000313" key="3">
    <source>
        <dbReference type="EMBL" id="MFH6984880.1"/>
    </source>
</evidence>
<proteinExistence type="predicted"/>
<dbReference type="Proteomes" id="UP001610063">
    <property type="component" value="Unassembled WGS sequence"/>
</dbReference>
<dbReference type="EMBL" id="JBIPKE010000019">
    <property type="protein sequence ID" value="MFH6984880.1"/>
    <property type="molecule type" value="Genomic_DNA"/>
</dbReference>
<dbReference type="SUPFAM" id="SSF53756">
    <property type="entry name" value="UDP-Glycosyltransferase/glycogen phosphorylase"/>
    <property type="match status" value="1"/>
</dbReference>
<dbReference type="PANTHER" id="PTHR12526">
    <property type="entry name" value="GLYCOSYLTRANSFERASE"/>
    <property type="match status" value="1"/>
</dbReference>
<dbReference type="Gene3D" id="3.40.50.2000">
    <property type="entry name" value="Glycogen Phosphorylase B"/>
    <property type="match status" value="2"/>
</dbReference>
<gene>
    <name evidence="3" type="ORF">ACHKAR_15595</name>
</gene>
<organism evidence="3 4">
    <name type="scientific">Marinoscillum luteum</name>
    <dbReference type="NCBI Taxonomy" id="861051"/>
    <lineage>
        <taxon>Bacteria</taxon>
        <taxon>Pseudomonadati</taxon>
        <taxon>Bacteroidota</taxon>
        <taxon>Cytophagia</taxon>
        <taxon>Cytophagales</taxon>
        <taxon>Reichenbachiellaceae</taxon>
        <taxon>Marinoscillum</taxon>
    </lineage>
</organism>
<protein>
    <submittedName>
        <fullName evidence="3">Glycosyltransferase family 4 protein</fullName>
    </submittedName>
</protein>
<feature type="domain" description="Glycosyltransferase subfamily 4-like N-terminal" evidence="2">
    <location>
        <begin position="18"/>
        <end position="168"/>
    </location>
</feature>
<sequence length="370" mass="41939">MKIAIIINTSWNIYNFRRGLVRYFLDRGDEVIAIAPADAYSKKLQDLGCRIIDLPMSASGMNPFADFVLFLKLRGILKEERPDVVLTYTIKPNIYGSLAAGWLGIPCICNVSGLGTTFLWKGWVKKMATTLYSFAFRFNSWVFFQNTDDREEFGRFVRIDMSKTSLLPGSGVDVDHFKPDSPPENSIPVFLMISRLLVEKGIYDFIEAIRILRRKGRKAEFHLIGGLDEEHSRAVSRSELEEWIEEGLISYQEHIEDVRVAIAQADVVVLPSYREGTPRTLLEAGAMGKPLIATDVPGCNHVLIDGYNGFLCKVKNPNDLAAKMSLFLSLNDEEQFQMAQNARQSIVERFDERLVIKLYSDKMDEFVSGL</sequence>
<dbReference type="RefSeq" id="WP_395418304.1">
    <property type="nucleotide sequence ID" value="NZ_JBIPKE010000019.1"/>
</dbReference>
<dbReference type="InterPro" id="IPR028098">
    <property type="entry name" value="Glyco_trans_4-like_N"/>
</dbReference>
<evidence type="ECO:0000313" key="4">
    <source>
        <dbReference type="Proteomes" id="UP001610063"/>
    </source>
</evidence>
<evidence type="ECO:0000259" key="2">
    <source>
        <dbReference type="Pfam" id="PF13579"/>
    </source>
</evidence>
<dbReference type="Pfam" id="PF13579">
    <property type="entry name" value="Glyco_trans_4_4"/>
    <property type="match status" value="1"/>
</dbReference>
<reference evidence="3 4" key="1">
    <citation type="journal article" date="2013" name="Int. J. Syst. Evol. Microbiol.">
        <title>Marinoscillum luteum sp. nov., isolated from marine sediment.</title>
        <authorList>
            <person name="Cha I.T."/>
            <person name="Park S.J."/>
            <person name="Kim S.J."/>
            <person name="Kim J.G."/>
            <person name="Jung M.Y."/>
            <person name="Shin K.S."/>
            <person name="Kwon K.K."/>
            <person name="Yang S.H."/>
            <person name="Seo Y.S."/>
            <person name="Rhee S.K."/>
        </authorList>
    </citation>
    <scope>NUCLEOTIDE SEQUENCE [LARGE SCALE GENOMIC DNA]</scope>
    <source>
        <strain evidence="3 4">KCTC 23939</strain>
    </source>
</reference>